<dbReference type="InterPro" id="IPR015813">
    <property type="entry name" value="Pyrv/PenolPyrv_kinase-like_dom"/>
</dbReference>
<feature type="domain" description="HpcH/HpaI aldolase/citrate lyase" evidence="6">
    <location>
        <begin position="5"/>
        <end position="223"/>
    </location>
</feature>
<dbReference type="PANTHER" id="PTHR32308:SF0">
    <property type="entry name" value="HPCH_HPAI ALDOLASE_CITRATE LYASE DOMAIN-CONTAINING PROTEIN"/>
    <property type="match status" value="1"/>
</dbReference>
<dbReference type="EMBL" id="JAIWJX010000002">
    <property type="protein sequence ID" value="MCK6257353.1"/>
    <property type="molecule type" value="Genomic_DNA"/>
</dbReference>
<evidence type="ECO:0000259" key="6">
    <source>
        <dbReference type="Pfam" id="PF03328"/>
    </source>
</evidence>
<feature type="binding site" evidence="4">
    <location>
        <position position="127"/>
    </location>
    <ligand>
        <name>substrate</name>
    </ligand>
</feature>
<dbReference type="AlphaFoldDB" id="A0A9X2BH89"/>
<dbReference type="InterPro" id="IPR011206">
    <property type="entry name" value="Citrate_lyase_beta/mcl1/mcl2"/>
</dbReference>
<evidence type="ECO:0000256" key="5">
    <source>
        <dbReference type="PIRSR" id="PIRSR015582-2"/>
    </source>
</evidence>
<dbReference type="RefSeq" id="WP_248252859.1">
    <property type="nucleotide sequence ID" value="NZ_JAIWJX010000002.1"/>
</dbReference>
<dbReference type="Pfam" id="PF03328">
    <property type="entry name" value="HpcH_HpaI"/>
    <property type="match status" value="1"/>
</dbReference>
<dbReference type="Gene3D" id="3.20.20.60">
    <property type="entry name" value="Phosphoenolpyruvate-binding domains"/>
    <property type="match status" value="1"/>
</dbReference>
<keyword evidence="8" id="KW-1185">Reference proteome</keyword>
<feature type="binding site" evidence="5">
    <location>
        <position position="127"/>
    </location>
    <ligand>
        <name>Mg(2+)</name>
        <dbReference type="ChEBI" id="CHEBI:18420"/>
    </ligand>
</feature>
<dbReference type="InterPro" id="IPR040442">
    <property type="entry name" value="Pyrv_kinase-like_dom_sf"/>
</dbReference>
<name>A0A9X2BH89_9BACL</name>
<dbReference type="GO" id="GO:0006107">
    <property type="term" value="P:oxaloacetate metabolic process"/>
    <property type="evidence" value="ECO:0007669"/>
    <property type="project" value="TreeGrafter"/>
</dbReference>
<dbReference type="Proteomes" id="UP001139011">
    <property type="component" value="Unassembled WGS sequence"/>
</dbReference>
<dbReference type="InterPro" id="IPR005000">
    <property type="entry name" value="Aldolase/citrate-lyase_domain"/>
</dbReference>
<reference evidence="7" key="1">
    <citation type="submission" date="2021-09" db="EMBL/GenBank/DDBJ databases">
        <title>Genome analysis of Fictibacillus sp. KIGAM418 isolated from marine sediment.</title>
        <authorList>
            <person name="Seo M.-J."/>
            <person name="Cho E.-S."/>
            <person name="Hwang C.Y."/>
        </authorList>
    </citation>
    <scope>NUCLEOTIDE SEQUENCE</scope>
    <source>
        <strain evidence="7">KIGAM418</strain>
    </source>
</reference>
<keyword evidence="2 5" id="KW-0479">Metal-binding</keyword>
<dbReference type="SUPFAM" id="SSF51621">
    <property type="entry name" value="Phosphoenolpyruvate/pyruvate domain"/>
    <property type="match status" value="1"/>
</dbReference>
<evidence type="ECO:0000256" key="2">
    <source>
        <dbReference type="ARBA" id="ARBA00022723"/>
    </source>
</evidence>
<sequence length="288" mass="31923">MNGSRTWMFVPGSDEKKLQKAGSLSADVLIYDLEDAVSPDEKEMARSRVRKAIDLHGDKVNFVRINSYHSPYFYEDLTNVLSTGISGIVLPKAETCEQIVFLDRIISELETKRNMDSNQIKIVPIIESALGLHHAFEIASASPRVIRMAFGSMDFALDIQAELTKSGMELLYARSHLVIASKAAGIEAPIDTVYVDIKDSDGLLKETTLIKQLGFQGKLIIHPDQIELVNQVFAPTKEEIEEAERLVKAFERSLVNGSGVLQLDGKMVDLPIVDRARRILQSAGVHSS</sequence>
<dbReference type="GO" id="GO:0016829">
    <property type="term" value="F:lyase activity"/>
    <property type="evidence" value="ECO:0007669"/>
    <property type="project" value="UniProtKB-KW"/>
</dbReference>
<keyword evidence="7" id="KW-0456">Lyase</keyword>
<keyword evidence="3 5" id="KW-0460">Magnesium</keyword>
<organism evidence="7 8">
    <name type="scientific">Fictibacillus marinisediminis</name>
    <dbReference type="NCBI Taxonomy" id="2878389"/>
    <lineage>
        <taxon>Bacteria</taxon>
        <taxon>Bacillati</taxon>
        <taxon>Bacillota</taxon>
        <taxon>Bacilli</taxon>
        <taxon>Bacillales</taxon>
        <taxon>Fictibacillaceae</taxon>
        <taxon>Fictibacillus</taxon>
    </lineage>
</organism>
<gene>
    <name evidence="7" type="ORF">LCY76_12190</name>
</gene>
<evidence type="ECO:0000313" key="8">
    <source>
        <dbReference type="Proteomes" id="UP001139011"/>
    </source>
</evidence>
<evidence type="ECO:0000256" key="4">
    <source>
        <dbReference type="PIRSR" id="PIRSR015582-1"/>
    </source>
</evidence>
<feature type="binding site" evidence="4">
    <location>
        <position position="64"/>
    </location>
    <ligand>
        <name>substrate</name>
    </ligand>
</feature>
<proteinExistence type="predicted"/>
<accession>A0A9X2BH89</accession>
<feature type="binding site" evidence="5">
    <location>
        <position position="154"/>
    </location>
    <ligand>
        <name>Mg(2+)</name>
        <dbReference type="ChEBI" id="CHEBI:18420"/>
    </ligand>
</feature>
<evidence type="ECO:0000256" key="1">
    <source>
        <dbReference type="ARBA" id="ARBA00001946"/>
    </source>
</evidence>
<comment type="cofactor">
    <cofactor evidence="1">
        <name>Mg(2+)</name>
        <dbReference type="ChEBI" id="CHEBI:18420"/>
    </cofactor>
</comment>
<evidence type="ECO:0000313" key="7">
    <source>
        <dbReference type="EMBL" id="MCK6257353.1"/>
    </source>
</evidence>
<evidence type="ECO:0000256" key="3">
    <source>
        <dbReference type="ARBA" id="ARBA00022842"/>
    </source>
</evidence>
<dbReference type="GO" id="GO:0000287">
    <property type="term" value="F:magnesium ion binding"/>
    <property type="evidence" value="ECO:0007669"/>
    <property type="project" value="TreeGrafter"/>
</dbReference>
<comment type="caution">
    <text evidence="7">The sequence shown here is derived from an EMBL/GenBank/DDBJ whole genome shotgun (WGS) entry which is preliminary data.</text>
</comment>
<dbReference type="PIRSF" id="PIRSF015582">
    <property type="entry name" value="Cit_lyase_B"/>
    <property type="match status" value="1"/>
</dbReference>
<dbReference type="PANTHER" id="PTHR32308">
    <property type="entry name" value="LYASE BETA SUBUNIT, PUTATIVE (AFU_ORTHOLOGUE AFUA_4G13030)-RELATED"/>
    <property type="match status" value="1"/>
</dbReference>
<protein>
    <submittedName>
        <fullName evidence="7">CoA ester lyase</fullName>
    </submittedName>
</protein>